<dbReference type="InterPro" id="IPR029062">
    <property type="entry name" value="Class_I_gatase-like"/>
</dbReference>
<dbReference type="Gene3D" id="3.40.50.880">
    <property type="match status" value="1"/>
</dbReference>
<evidence type="ECO:0000256" key="1">
    <source>
        <dbReference type="ARBA" id="ARBA00008542"/>
    </source>
</evidence>
<name>A0A813EI32_POLGL</name>
<dbReference type="Proteomes" id="UP000654075">
    <property type="component" value="Unassembled WGS sequence"/>
</dbReference>
<keyword evidence="4" id="KW-1185">Reference proteome</keyword>
<dbReference type="EMBL" id="CAJNNV010012146">
    <property type="protein sequence ID" value="CAE8600424.1"/>
    <property type="molecule type" value="Genomic_DNA"/>
</dbReference>
<dbReference type="SUPFAM" id="SSF52317">
    <property type="entry name" value="Class I glutamine amidotransferase-like"/>
    <property type="match status" value="1"/>
</dbReference>
<sequence length="202" mass="21758">MSLEAQGAQVCVASKQRPGTMLFGQHGTRCRVDFNIDDMYRAGDYMTFDAVFIPGGAAPQRFRNTQAAHKIIEWMVQRKRVVAAICHGVKALGAAGVLSGAKCTSYSGIKLAVQRYGGEWVDQPVVVHEQCGAAIVTSRTPPDLLDFSTALVAEVEKRDPAAGLATSPRQHGVLRYGLYWGPPLIAWCLDTFATSTAASSLD</sequence>
<reference evidence="3" key="1">
    <citation type="submission" date="2021-02" db="EMBL/GenBank/DDBJ databases">
        <authorList>
            <person name="Dougan E. K."/>
            <person name="Rhodes N."/>
            <person name="Thang M."/>
            <person name="Chan C."/>
        </authorList>
    </citation>
    <scope>NUCLEOTIDE SEQUENCE</scope>
</reference>
<dbReference type="PANTHER" id="PTHR42733:SF2">
    <property type="entry name" value="DJ-1_THIJ_PFPI FAMILY PROTEIN"/>
    <property type="match status" value="1"/>
</dbReference>
<dbReference type="InterPro" id="IPR006286">
    <property type="entry name" value="C56_PfpI-like"/>
</dbReference>
<organism evidence="3 4">
    <name type="scientific">Polarella glacialis</name>
    <name type="common">Dinoflagellate</name>
    <dbReference type="NCBI Taxonomy" id="89957"/>
    <lineage>
        <taxon>Eukaryota</taxon>
        <taxon>Sar</taxon>
        <taxon>Alveolata</taxon>
        <taxon>Dinophyceae</taxon>
        <taxon>Suessiales</taxon>
        <taxon>Suessiaceae</taxon>
        <taxon>Polarella</taxon>
    </lineage>
</organism>
<evidence type="ECO:0000313" key="3">
    <source>
        <dbReference type="EMBL" id="CAE8600424.1"/>
    </source>
</evidence>
<dbReference type="Pfam" id="PF01965">
    <property type="entry name" value="DJ-1_PfpI"/>
    <property type="match status" value="1"/>
</dbReference>
<dbReference type="OrthoDB" id="543156at2759"/>
<proteinExistence type="inferred from homology"/>
<comment type="caution">
    <text evidence="3">The sequence shown here is derived from an EMBL/GenBank/DDBJ whole genome shotgun (WGS) entry which is preliminary data.</text>
</comment>
<evidence type="ECO:0000259" key="2">
    <source>
        <dbReference type="Pfam" id="PF01965"/>
    </source>
</evidence>
<gene>
    <name evidence="3" type="ORF">PGLA1383_LOCUS18750</name>
</gene>
<dbReference type="AlphaFoldDB" id="A0A813EI32"/>
<dbReference type="InterPro" id="IPR002818">
    <property type="entry name" value="DJ-1/PfpI"/>
</dbReference>
<accession>A0A813EI32</accession>
<dbReference type="PANTHER" id="PTHR42733">
    <property type="entry name" value="DJ-1 PROTEIN"/>
    <property type="match status" value="1"/>
</dbReference>
<protein>
    <recommendedName>
        <fullName evidence="2">DJ-1/PfpI domain-containing protein</fullName>
    </recommendedName>
</protein>
<feature type="domain" description="DJ-1/PfpI" evidence="2">
    <location>
        <begin position="3"/>
        <end position="153"/>
    </location>
</feature>
<evidence type="ECO:0000313" key="4">
    <source>
        <dbReference type="Proteomes" id="UP000654075"/>
    </source>
</evidence>
<comment type="similarity">
    <text evidence="1">Belongs to the peptidase C56 family.</text>
</comment>